<protein>
    <submittedName>
        <fullName evidence="2">Uncharacterized protein</fullName>
    </submittedName>
</protein>
<gene>
    <name evidence="2" type="ORF">D9V29_06845</name>
</gene>
<accession>A0A3L6ZXC5</accession>
<feature type="region of interest" description="Disordered" evidence="1">
    <location>
        <begin position="56"/>
        <end position="90"/>
    </location>
</feature>
<evidence type="ECO:0000256" key="1">
    <source>
        <dbReference type="SAM" id="MobiDB-lite"/>
    </source>
</evidence>
<comment type="caution">
    <text evidence="2">The sequence shown here is derived from an EMBL/GenBank/DDBJ whole genome shotgun (WGS) entry which is preliminary data.</text>
</comment>
<feature type="region of interest" description="Disordered" evidence="1">
    <location>
        <begin position="118"/>
        <end position="137"/>
    </location>
</feature>
<proteinExistence type="predicted"/>
<dbReference type="Proteomes" id="UP000270299">
    <property type="component" value="Unassembled WGS sequence"/>
</dbReference>
<name>A0A3L6ZXC5_9MICO</name>
<organism evidence="2 3">
    <name type="scientific">Mycetocola manganoxydans</name>
    <dbReference type="NCBI Taxonomy" id="699879"/>
    <lineage>
        <taxon>Bacteria</taxon>
        <taxon>Bacillati</taxon>
        <taxon>Actinomycetota</taxon>
        <taxon>Actinomycetes</taxon>
        <taxon>Micrococcales</taxon>
        <taxon>Microbacteriaceae</taxon>
        <taxon>Mycetocola</taxon>
    </lineage>
</organism>
<feature type="compositionally biased region" description="Basic and acidic residues" evidence="1">
    <location>
        <begin position="124"/>
        <end position="137"/>
    </location>
</feature>
<sequence length="155" mass="17667">MVTLPKLDQKDQQARSVLRPQVTSPRIDAFMRHFPAASLAATALFGESERVFRTPGSALIKESTMKTQLATTPRRSDHPPQPTPVLEQRPVRRVGLVDRAALHLGVALVTWGRRPIRPSRRRRAPSDRERHEAEVQREHLRSQHELWGAGLTRLR</sequence>
<keyword evidence="3" id="KW-1185">Reference proteome</keyword>
<evidence type="ECO:0000313" key="3">
    <source>
        <dbReference type="Proteomes" id="UP000270299"/>
    </source>
</evidence>
<dbReference type="EMBL" id="RCUV01000006">
    <property type="protein sequence ID" value="RLP72141.1"/>
    <property type="molecule type" value="Genomic_DNA"/>
</dbReference>
<dbReference type="AlphaFoldDB" id="A0A3L6ZXC5"/>
<reference evidence="2 3" key="1">
    <citation type="submission" date="2018-10" db="EMBL/GenBank/DDBJ databases">
        <authorList>
            <person name="Li J."/>
        </authorList>
    </citation>
    <scope>NUCLEOTIDE SEQUENCE [LARGE SCALE GENOMIC DNA]</scope>
    <source>
        <strain evidence="2 3">CCTCC AB209002</strain>
    </source>
</reference>
<evidence type="ECO:0000313" key="2">
    <source>
        <dbReference type="EMBL" id="RLP72141.1"/>
    </source>
</evidence>